<accession>A0A2T5I252</accession>
<feature type="chain" id="PRO_5015425954" evidence="1">
    <location>
        <begin position="25"/>
        <end position="162"/>
    </location>
</feature>
<sequence>MKCFFQKILLVMLFTGFSYQNASASDIYSHIVLDLPGRLERTEPWVKIIKTHEEWAQLYDELTLVVSEPDPLPGIDFESFQLIVGGIGVKSSGGNSLVVDGIYESDHDIVIYIFDAMPCAATTMTALAAITVIDYPMTAFLIRKTEKPLSFYVQQAKIGCAE</sequence>
<evidence type="ECO:0000313" key="3">
    <source>
        <dbReference type="Proteomes" id="UP000244128"/>
    </source>
</evidence>
<evidence type="ECO:0000256" key="1">
    <source>
        <dbReference type="SAM" id="SignalP"/>
    </source>
</evidence>
<comment type="caution">
    <text evidence="2">The sequence shown here is derived from an EMBL/GenBank/DDBJ whole genome shotgun (WGS) entry which is preliminary data.</text>
</comment>
<organism evidence="2 3">
    <name type="scientific">Nitrosomonas oligotropha</name>
    <dbReference type="NCBI Taxonomy" id="42354"/>
    <lineage>
        <taxon>Bacteria</taxon>
        <taxon>Pseudomonadati</taxon>
        <taxon>Pseudomonadota</taxon>
        <taxon>Betaproteobacteria</taxon>
        <taxon>Nitrosomonadales</taxon>
        <taxon>Nitrosomonadaceae</taxon>
        <taxon>Nitrosomonas</taxon>
    </lineage>
</organism>
<feature type="signal peptide" evidence="1">
    <location>
        <begin position="1"/>
        <end position="24"/>
    </location>
</feature>
<name>A0A2T5I252_9PROT</name>
<reference evidence="2 3" key="1">
    <citation type="submission" date="2018-04" db="EMBL/GenBank/DDBJ databases">
        <title>Active sludge and wastewater microbial communities from Klosterneuburg, Austria.</title>
        <authorList>
            <person name="Wagner M."/>
        </authorList>
    </citation>
    <scope>NUCLEOTIDE SEQUENCE [LARGE SCALE GENOMIC DNA]</scope>
    <source>
        <strain evidence="2 3">Nm49</strain>
    </source>
</reference>
<dbReference type="Proteomes" id="UP000244128">
    <property type="component" value="Unassembled WGS sequence"/>
</dbReference>
<proteinExistence type="predicted"/>
<keyword evidence="1" id="KW-0732">Signal</keyword>
<dbReference type="AlphaFoldDB" id="A0A2T5I252"/>
<gene>
    <name evidence="2" type="ORF">C8R26_10561</name>
</gene>
<evidence type="ECO:0000313" key="2">
    <source>
        <dbReference type="EMBL" id="PTQ77890.1"/>
    </source>
</evidence>
<protein>
    <submittedName>
        <fullName evidence="2">Uncharacterized protein</fullName>
    </submittedName>
</protein>
<dbReference type="EMBL" id="QAOI01000005">
    <property type="protein sequence ID" value="PTQ77890.1"/>
    <property type="molecule type" value="Genomic_DNA"/>
</dbReference>